<dbReference type="Proteomes" id="UP000008178">
    <property type="component" value="Chromosome"/>
</dbReference>
<sequence>MQNCVGEVLLLGIFAVTAYRDWKEQMICVYVPLAAGIAGLVLHLMLPTQKLTDLLLGAGIGAVLLLAAWVSREEIGYGDGAMLMASGIFLGFWRNVELFLTALMLIVPAALFGLIVKHRRKDYRMPFLPFLFAAYVFQLGWR</sequence>
<dbReference type="Pfam" id="PF01478">
    <property type="entry name" value="Peptidase_A24"/>
    <property type="match status" value="1"/>
</dbReference>
<evidence type="ECO:0000259" key="2">
    <source>
        <dbReference type="Pfam" id="PF01478"/>
    </source>
</evidence>
<dbReference type="GO" id="GO:0016020">
    <property type="term" value="C:membrane"/>
    <property type="evidence" value="ECO:0007669"/>
    <property type="project" value="InterPro"/>
</dbReference>
<dbReference type="RefSeq" id="WP_014081179.1">
    <property type="nucleotide sequence ID" value="NC_015977.1"/>
</dbReference>
<gene>
    <name evidence="3" type="ordered locus">RHOM_15760</name>
</gene>
<dbReference type="GeneID" id="93725078"/>
<keyword evidence="1" id="KW-0812">Transmembrane</keyword>
<dbReference type="EMBL" id="CP003040">
    <property type="protein sequence ID" value="AEN98258.1"/>
    <property type="molecule type" value="Genomic_DNA"/>
</dbReference>
<reference evidence="3 4" key="1">
    <citation type="journal article" date="2015" name="Genome Announc.">
        <title>Complete genome sequence of the human gut symbiont Roseburia hominis.</title>
        <authorList>
            <person name="Travis A.J."/>
            <person name="Kelly D."/>
            <person name="Flint H.J."/>
            <person name="Aminov R.I."/>
        </authorList>
    </citation>
    <scope>NUCLEOTIDE SEQUENCE [LARGE SCALE GENOMIC DNA]</scope>
    <source>
        <strain evidence="4">DSM 16839 / JCM 17582 / NCIMB 14029 / A2-183</strain>
    </source>
</reference>
<organism evidence="3 4">
    <name type="scientific">Roseburia hominis (strain DSM 16839 / JCM 17582 / NCIMB 14029 / A2-183)</name>
    <dbReference type="NCBI Taxonomy" id="585394"/>
    <lineage>
        <taxon>Bacteria</taxon>
        <taxon>Bacillati</taxon>
        <taxon>Bacillota</taxon>
        <taxon>Clostridia</taxon>
        <taxon>Lachnospirales</taxon>
        <taxon>Lachnospiraceae</taxon>
        <taxon>Roseburia</taxon>
    </lineage>
</organism>
<feature type="domain" description="Prepilin type IV endopeptidase peptidase" evidence="2">
    <location>
        <begin position="9"/>
        <end position="107"/>
    </location>
</feature>
<dbReference type="InterPro" id="IPR000045">
    <property type="entry name" value="Prepilin_IV_endopep_pep"/>
</dbReference>
<dbReference type="AlphaFoldDB" id="G2T5V0"/>
<dbReference type="HOGENOM" id="CLU_057101_10_1_9"/>
<protein>
    <recommendedName>
        <fullName evidence="2">Prepilin type IV endopeptidase peptidase domain-containing protein</fullName>
    </recommendedName>
</protein>
<feature type="transmembrane region" description="Helical" evidence="1">
    <location>
        <begin position="27"/>
        <end position="45"/>
    </location>
</feature>
<proteinExistence type="predicted"/>
<evidence type="ECO:0000313" key="3">
    <source>
        <dbReference type="EMBL" id="AEN98258.1"/>
    </source>
</evidence>
<dbReference type="STRING" id="585394.RHOM_15760"/>
<feature type="transmembrane region" description="Helical" evidence="1">
    <location>
        <begin position="99"/>
        <end position="116"/>
    </location>
</feature>
<accession>G2T5V0</accession>
<dbReference type="KEGG" id="rho:RHOM_15760"/>
<dbReference type="eggNOG" id="ENOG5033AER">
    <property type="taxonomic scope" value="Bacteria"/>
</dbReference>
<keyword evidence="1" id="KW-0472">Membrane</keyword>
<dbReference type="Gene3D" id="1.20.120.1220">
    <property type="match status" value="1"/>
</dbReference>
<evidence type="ECO:0000256" key="1">
    <source>
        <dbReference type="SAM" id="Phobius"/>
    </source>
</evidence>
<keyword evidence="1" id="KW-1133">Transmembrane helix</keyword>
<keyword evidence="4" id="KW-1185">Reference proteome</keyword>
<evidence type="ECO:0000313" key="4">
    <source>
        <dbReference type="Proteomes" id="UP000008178"/>
    </source>
</evidence>
<feature type="transmembrane region" description="Helical" evidence="1">
    <location>
        <begin position="77"/>
        <end position="93"/>
    </location>
</feature>
<dbReference type="OrthoDB" id="2057245at2"/>
<dbReference type="GO" id="GO:0004190">
    <property type="term" value="F:aspartic-type endopeptidase activity"/>
    <property type="evidence" value="ECO:0007669"/>
    <property type="project" value="InterPro"/>
</dbReference>
<feature type="transmembrane region" description="Helical" evidence="1">
    <location>
        <begin position="51"/>
        <end position="70"/>
    </location>
</feature>
<name>G2T5V0_ROSHA</name>